<gene>
    <name evidence="3" type="ORF">Sangu_2158000</name>
</gene>
<dbReference type="EMBL" id="JACGWK010000014">
    <property type="protein sequence ID" value="KAL0317437.1"/>
    <property type="molecule type" value="Genomic_DNA"/>
</dbReference>
<feature type="compositionally biased region" description="Basic and acidic residues" evidence="1">
    <location>
        <begin position="300"/>
        <end position="319"/>
    </location>
</feature>
<sequence length="383" mass="43437">MLLIRHNLDVMHIEKNVFDNIFNTVMDIKEKTKDNINASRDLKIICNRPELELDKRRPNVMPKVVYTLENEQKRRVCEWIRALKFLDGYASNLARGTHAMQVDVPIERFLRELKKKVKNKAFVEASIVEAYIVEEIGMCTSQYFESFVQSKRSMPRRNDECTSNNDGFQRLCPSPRRFLPLRHSGVSCGGGHQLTSPGPWDAPAPLLPPQAQRHYISLQDARALFASLGQHIADPTGASAILVPEAEGWDCDDESMFKLVKLQAGKFLRNQFANARNQLARLLQLAEEIWRQLLQPDGGVRESVQEEERRPVERSEGEGGRGVLEAIEGTPGRREQQRGTDTSSQASVTAYEQQLWMLAASGRKRGRVIDLRSEAHHTIVGPS</sequence>
<evidence type="ECO:0000313" key="3">
    <source>
        <dbReference type="EMBL" id="KAL0317437.1"/>
    </source>
</evidence>
<feature type="region of interest" description="Disordered" evidence="1">
    <location>
        <begin position="300"/>
        <end position="346"/>
    </location>
</feature>
<organism evidence="3">
    <name type="scientific">Sesamum angustifolium</name>
    <dbReference type="NCBI Taxonomy" id="2727405"/>
    <lineage>
        <taxon>Eukaryota</taxon>
        <taxon>Viridiplantae</taxon>
        <taxon>Streptophyta</taxon>
        <taxon>Embryophyta</taxon>
        <taxon>Tracheophyta</taxon>
        <taxon>Spermatophyta</taxon>
        <taxon>Magnoliopsida</taxon>
        <taxon>eudicotyledons</taxon>
        <taxon>Gunneridae</taxon>
        <taxon>Pentapetalae</taxon>
        <taxon>asterids</taxon>
        <taxon>lamiids</taxon>
        <taxon>Lamiales</taxon>
        <taxon>Pedaliaceae</taxon>
        <taxon>Sesamum</taxon>
    </lineage>
</organism>
<dbReference type="Pfam" id="PF13960">
    <property type="entry name" value="DUF4218"/>
    <property type="match status" value="1"/>
</dbReference>
<dbReference type="AlphaFoldDB" id="A0AAW2LFU1"/>
<proteinExistence type="predicted"/>
<dbReference type="PANTHER" id="PTHR10775">
    <property type="entry name" value="OS08G0208400 PROTEIN"/>
    <property type="match status" value="1"/>
</dbReference>
<dbReference type="InterPro" id="IPR025452">
    <property type="entry name" value="DUF4218"/>
</dbReference>
<evidence type="ECO:0000259" key="2">
    <source>
        <dbReference type="Pfam" id="PF13960"/>
    </source>
</evidence>
<reference evidence="3" key="2">
    <citation type="journal article" date="2024" name="Plant">
        <title>Genomic evolution and insights into agronomic trait innovations of Sesamum species.</title>
        <authorList>
            <person name="Miao H."/>
            <person name="Wang L."/>
            <person name="Qu L."/>
            <person name="Liu H."/>
            <person name="Sun Y."/>
            <person name="Le M."/>
            <person name="Wang Q."/>
            <person name="Wei S."/>
            <person name="Zheng Y."/>
            <person name="Lin W."/>
            <person name="Duan Y."/>
            <person name="Cao H."/>
            <person name="Xiong S."/>
            <person name="Wang X."/>
            <person name="Wei L."/>
            <person name="Li C."/>
            <person name="Ma Q."/>
            <person name="Ju M."/>
            <person name="Zhao R."/>
            <person name="Li G."/>
            <person name="Mu C."/>
            <person name="Tian Q."/>
            <person name="Mei H."/>
            <person name="Zhang T."/>
            <person name="Gao T."/>
            <person name="Zhang H."/>
        </authorList>
    </citation>
    <scope>NUCLEOTIDE SEQUENCE</scope>
    <source>
        <strain evidence="3">G01</strain>
    </source>
</reference>
<accession>A0AAW2LFU1</accession>
<protein>
    <recommendedName>
        <fullName evidence="2">DUF4218 domain-containing protein</fullName>
    </recommendedName>
</protein>
<name>A0AAW2LFU1_9LAMI</name>
<feature type="domain" description="DUF4218" evidence="2">
    <location>
        <begin position="103"/>
        <end position="158"/>
    </location>
</feature>
<reference evidence="3" key="1">
    <citation type="submission" date="2020-06" db="EMBL/GenBank/DDBJ databases">
        <authorList>
            <person name="Li T."/>
            <person name="Hu X."/>
            <person name="Zhang T."/>
            <person name="Song X."/>
            <person name="Zhang H."/>
            <person name="Dai N."/>
            <person name="Sheng W."/>
            <person name="Hou X."/>
            <person name="Wei L."/>
        </authorList>
    </citation>
    <scope>NUCLEOTIDE SEQUENCE</scope>
    <source>
        <strain evidence="3">G01</strain>
        <tissue evidence="3">Leaf</tissue>
    </source>
</reference>
<dbReference type="PANTHER" id="PTHR10775:SF182">
    <property type="entry name" value="TRANSPOSON, EN_SPM-LIKE, TRANSPOSASE-ASSOCIATED DOMAIN PROTEIN-RELATED"/>
    <property type="match status" value="1"/>
</dbReference>
<evidence type="ECO:0000256" key="1">
    <source>
        <dbReference type="SAM" id="MobiDB-lite"/>
    </source>
</evidence>
<comment type="caution">
    <text evidence="3">The sequence shown here is derived from an EMBL/GenBank/DDBJ whole genome shotgun (WGS) entry which is preliminary data.</text>
</comment>